<evidence type="ECO:0000313" key="2">
    <source>
        <dbReference type="EMBL" id="AVP98865.1"/>
    </source>
</evidence>
<dbReference type="Pfam" id="PF13302">
    <property type="entry name" value="Acetyltransf_3"/>
    <property type="match status" value="1"/>
</dbReference>
<reference evidence="2 3" key="1">
    <citation type="submission" date="2018-03" db="EMBL/GenBank/DDBJ databases">
        <title>Ahniella affigens gen. nov., sp. nov., a gammaproteobacterium isolated from sandy soil near a stream.</title>
        <authorList>
            <person name="Ko Y."/>
            <person name="Kim J.-H."/>
        </authorList>
    </citation>
    <scope>NUCLEOTIDE SEQUENCE [LARGE SCALE GENOMIC DNA]</scope>
    <source>
        <strain evidence="2 3">D13</strain>
    </source>
</reference>
<dbReference type="PANTHER" id="PTHR43792">
    <property type="entry name" value="GNAT FAMILY, PUTATIVE (AFU_ORTHOLOGUE AFUA_3G00765)-RELATED-RELATED"/>
    <property type="match status" value="1"/>
</dbReference>
<gene>
    <name evidence="2" type="ORF">C7S18_17520</name>
</gene>
<sequence length="169" mass="19731">MMEIETERLRLVRFEQQHAPELFRLMNDPDWLRFIGDRGIRTVDDAVRQIEERYDVHHREHGYGFCAVLEKQTSNLVGLCGLIQRDTLPEIDLGYALLPEFRGRGYVQEVARACLDYARDHLGRNQVLAIVNSDNQRSISVLVRLGFVYRGPYRVPGEERDIALYVWQA</sequence>
<dbReference type="Proteomes" id="UP000241074">
    <property type="component" value="Chromosome"/>
</dbReference>
<dbReference type="OrthoDB" id="9798081at2"/>
<dbReference type="PANTHER" id="PTHR43792:SF1">
    <property type="entry name" value="N-ACETYLTRANSFERASE DOMAIN-CONTAINING PROTEIN"/>
    <property type="match status" value="1"/>
</dbReference>
<dbReference type="InterPro" id="IPR016181">
    <property type="entry name" value="Acyl_CoA_acyltransferase"/>
</dbReference>
<accession>A0A2P1PVI2</accession>
<reference evidence="2 3" key="2">
    <citation type="submission" date="2018-03" db="EMBL/GenBank/DDBJ databases">
        <authorList>
            <person name="Keele B.F."/>
        </authorList>
    </citation>
    <scope>NUCLEOTIDE SEQUENCE [LARGE SCALE GENOMIC DNA]</scope>
    <source>
        <strain evidence="2 3">D13</strain>
    </source>
</reference>
<dbReference type="InterPro" id="IPR051531">
    <property type="entry name" value="N-acetyltransferase"/>
</dbReference>
<evidence type="ECO:0000313" key="3">
    <source>
        <dbReference type="Proteomes" id="UP000241074"/>
    </source>
</evidence>
<name>A0A2P1PVI2_9GAMM</name>
<dbReference type="EMBL" id="CP027860">
    <property type="protein sequence ID" value="AVP98865.1"/>
    <property type="molecule type" value="Genomic_DNA"/>
</dbReference>
<proteinExistence type="predicted"/>
<dbReference type="SUPFAM" id="SSF55729">
    <property type="entry name" value="Acyl-CoA N-acyltransferases (Nat)"/>
    <property type="match status" value="1"/>
</dbReference>
<evidence type="ECO:0000259" key="1">
    <source>
        <dbReference type="PROSITE" id="PS51186"/>
    </source>
</evidence>
<feature type="domain" description="N-acetyltransferase" evidence="1">
    <location>
        <begin position="21"/>
        <end position="169"/>
    </location>
</feature>
<protein>
    <recommendedName>
        <fullName evidence="1">N-acetyltransferase domain-containing protein</fullName>
    </recommendedName>
</protein>
<dbReference type="AlphaFoldDB" id="A0A2P1PVI2"/>
<dbReference type="Gene3D" id="3.40.630.30">
    <property type="match status" value="1"/>
</dbReference>
<keyword evidence="3" id="KW-1185">Reference proteome</keyword>
<dbReference type="GO" id="GO:0016747">
    <property type="term" value="F:acyltransferase activity, transferring groups other than amino-acyl groups"/>
    <property type="evidence" value="ECO:0007669"/>
    <property type="project" value="InterPro"/>
</dbReference>
<dbReference type="KEGG" id="xba:C7S18_17520"/>
<dbReference type="InterPro" id="IPR000182">
    <property type="entry name" value="GNAT_dom"/>
</dbReference>
<dbReference type="RefSeq" id="WP_106892784.1">
    <property type="nucleotide sequence ID" value="NZ_CP027860.1"/>
</dbReference>
<organism evidence="2 3">
    <name type="scientific">Ahniella affigens</name>
    <dbReference type="NCBI Taxonomy" id="2021234"/>
    <lineage>
        <taxon>Bacteria</taxon>
        <taxon>Pseudomonadati</taxon>
        <taxon>Pseudomonadota</taxon>
        <taxon>Gammaproteobacteria</taxon>
        <taxon>Lysobacterales</taxon>
        <taxon>Rhodanobacteraceae</taxon>
        <taxon>Ahniella</taxon>
    </lineage>
</organism>
<dbReference type="PROSITE" id="PS51186">
    <property type="entry name" value="GNAT"/>
    <property type="match status" value="1"/>
</dbReference>